<reference evidence="7 8" key="1">
    <citation type="journal article" date="1979" name="Int. J. Syst. Evol. Microbiol.">
        <title>Bacillus globisporus subsp. marinus subsp. nov.</title>
        <authorList>
            <person name="Liu H."/>
        </authorList>
    </citation>
    <scope>NUCLEOTIDE SEQUENCE [LARGE SCALE GENOMIC DNA]</scope>
    <source>
        <strain evidence="7 8">DSM 1297</strain>
    </source>
</reference>
<keyword evidence="8" id="KW-1185">Reference proteome</keyword>
<feature type="domain" description="Helicase ATP-binding" evidence="5">
    <location>
        <begin position="71"/>
        <end position="225"/>
    </location>
</feature>
<gene>
    <name evidence="7" type="ORF">AB1471_01165</name>
</gene>
<dbReference type="InterPro" id="IPR001650">
    <property type="entry name" value="Helicase_C-like"/>
</dbReference>
<protein>
    <submittedName>
        <fullName evidence="7">SNF2-related protein</fullName>
    </submittedName>
</protein>
<dbReference type="Proteomes" id="UP001556040">
    <property type="component" value="Unassembled WGS sequence"/>
</dbReference>
<name>A0ABV3PZ93_9BACL</name>
<evidence type="ECO:0000256" key="1">
    <source>
        <dbReference type="ARBA" id="ARBA00022741"/>
    </source>
</evidence>
<dbReference type="CDD" id="cd18793">
    <property type="entry name" value="SF2_C_SNF"/>
    <property type="match status" value="1"/>
</dbReference>
<dbReference type="PANTHER" id="PTHR45766">
    <property type="entry name" value="DNA ANNEALING HELICASE AND ENDONUCLEASE ZRANB3 FAMILY MEMBER"/>
    <property type="match status" value="1"/>
</dbReference>
<dbReference type="Gene3D" id="3.40.50.10810">
    <property type="entry name" value="Tandem AAA-ATPase domain"/>
    <property type="match status" value="1"/>
</dbReference>
<dbReference type="PROSITE" id="PS51194">
    <property type="entry name" value="HELICASE_CTER"/>
    <property type="match status" value="1"/>
</dbReference>
<dbReference type="Pfam" id="PF00271">
    <property type="entry name" value="Helicase_C"/>
    <property type="match status" value="1"/>
</dbReference>
<evidence type="ECO:0000313" key="8">
    <source>
        <dbReference type="Proteomes" id="UP001556040"/>
    </source>
</evidence>
<sequence>MRHSLCFQDSAWPTHFLQWLQSDKQSYDSTLLHHSISDKKEQRLYPARTLSCLKELPHLTLYPHQLNAASKVVFDLGGRALLADEVGLGKTIEAGLILKEYIVRGHVSNALILVPSSLAGQWQQELSNHFGLSTIIHKGKKEWRQAPITISTIDLLKRPPLREQIEACHYDLVIVDEAHKLTNPKTLNHQFIRSLSKSYCLFLTATPIQNRSEDLYHLSTLLRPGLLGTLHDFRDACKDEQEKDKLKEKINEFMIRTRRKETDIAWTKRTIQVEWIDQLPYEQKLYGAVEKFYHEQKEANLHAFSHITLLKQGCSSIIALLKALNREENKELSSNLGVNLNVTPDQLVSAKAQRILSFIQQTDEKVIVFTQYRATQLYLSWFLKEHQITSVPFRGGFKKGKKQWMTDLFREKAQVLIATEAGSEGLNLQFCRYMIHADIPWNPMKLEQRIGRIHRIGQQEDVEVIYLLNRNTIEERIWHILQEKVSLFRYIIGEHDDLLSSTTTNEMNRYLKDAFLHSRSEKEMRLKLNQLEHFYNMNQVEGEA</sequence>
<dbReference type="PROSITE" id="PS51192">
    <property type="entry name" value="HELICASE_ATP_BIND_1"/>
    <property type="match status" value="1"/>
</dbReference>
<dbReference type="InterPro" id="IPR027417">
    <property type="entry name" value="P-loop_NTPase"/>
</dbReference>
<comment type="caution">
    <text evidence="7">The sequence shown here is derived from an EMBL/GenBank/DDBJ whole genome shotgun (WGS) entry which is preliminary data.</text>
</comment>
<dbReference type="InterPro" id="IPR057342">
    <property type="entry name" value="DEXDc_RapA"/>
</dbReference>
<evidence type="ECO:0000256" key="3">
    <source>
        <dbReference type="ARBA" id="ARBA00022806"/>
    </source>
</evidence>
<evidence type="ECO:0000259" key="5">
    <source>
        <dbReference type="PROSITE" id="PS51192"/>
    </source>
</evidence>
<dbReference type="SMART" id="SM00487">
    <property type="entry name" value="DEXDc"/>
    <property type="match status" value="1"/>
</dbReference>
<dbReference type="InterPro" id="IPR049730">
    <property type="entry name" value="SNF2/RAD54-like_C"/>
</dbReference>
<dbReference type="SUPFAM" id="SSF52540">
    <property type="entry name" value="P-loop containing nucleoside triphosphate hydrolases"/>
    <property type="match status" value="2"/>
</dbReference>
<evidence type="ECO:0000256" key="2">
    <source>
        <dbReference type="ARBA" id="ARBA00022801"/>
    </source>
</evidence>
<dbReference type="Gene3D" id="3.40.50.300">
    <property type="entry name" value="P-loop containing nucleotide triphosphate hydrolases"/>
    <property type="match status" value="1"/>
</dbReference>
<evidence type="ECO:0000259" key="6">
    <source>
        <dbReference type="PROSITE" id="PS51194"/>
    </source>
</evidence>
<dbReference type="SMART" id="SM00490">
    <property type="entry name" value="HELICc"/>
    <property type="match status" value="1"/>
</dbReference>
<dbReference type="EMBL" id="JBFMIA010000001">
    <property type="protein sequence ID" value="MEW9500403.1"/>
    <property type="molecule type" value="Genomic_DNA"/>
</dbReference>
<keyword evidence="3" id="KW-0347">Helicase</keyword>
<keyword evidence="1" id="KW-0547">Nucleotide-binding</keyword>
<dbReference type="InterPro" id="IPR014001">
    <property type="entry name" value="Helicase_ATP-bd"/>
</dbReference>
<dbReference type="PANTHER" id="PTHR45766:SF6">
    <property type="entry name" value="SWI_SNF-RELATED MATRIX-ASSOCIATED ACTIN-DEPENDENT REGULATOR OF CHROMATIN SUBFAMILY A-LIKE PROTEIN 1"/>
    <property type="match status" value="1"/>
</dbReference>
<dbReference type="InterPro" id="IPR038718">
    <property type="entry name" value="SNF2-like_sf"/>
</dbReference>
<accession>A0ABV3PZ93</accession>
<dbReference type="Pfam" id="PF00176">
    <property type="entry name" value="SNF2-rel_dom"/>
    <property type="match status" value="1"/>
</dbReference>
<dbReference type="InterPro" id="IPR000330">
    <property type="entry name" value="SNF2_N"/>
</dbReference>
<evidence type="ECO:0000256" key="4">
    <source>
        <dbReference type="ARBA" id="ARBA00022840"/>
    </source>
</evidence>
<dbReference type="RefSeq" id="WP_367777684.1">
    <property type="nucleotide sequence ID" value="NZ_JBFMIA010000001.1"/>
</dbReference>
<feature type="domain" description="Helicase C-terminal" evidence="6">
    <location>
        <begin position="351"/>
        <end position="515"/>
    </location>
</feature>
<organism evidence="7 8">
    <name type="scientific">Jeotgalibacillus marinus</name>
    <dbReference type="NCBI Taxonomy" id="86667"/>
    <lineage>
        <taxon>Bacteria</taxon>
        <taxon>Bacillati</taxon>
        <taxon>Bacillota</taxon>
        <taxon>Bacilli</taxon>
        <taxon>Bacillales</taxon>
        <taxon>Caryophanaceae</taxon>
        <taxon>Jeotgalibacillus</taxon>
    </lineage>
</organism>
<proteinExistence type="predicted"/>
<keyword evidence="2" id="KW-0378">Hydrolase</keyword>
<keyword evidence="4" id="KW-0067">ATP-binding</keyword>
<evidence type="ECO:0000313" key="7">
    <source>
        <dbReference type="EMBL" id="MEW9500403.1"/>
    </source>
</evidence>
<dbReference type="CDD" id="cd18011">
    <property type="entry name" value="DEXDc_RapA"/>
    <property type="match status" value="1"/>
</dbReference>